<gene>
    <name evidence="2" type="ORF">RAG0_15797</name>
</gene>
<feature type="compositionally biased region" description="Low complexity" evidence="1">
    <location>
        <begin position="300"/>
        <end position="318"/>
    </location>
</feature>
<feature type="compositionally biased region" description="Basic and acidic residues" evidence="1">
    <location>
        <begin position="249"/>
        <end position="268"/>
    </location>
</feature>
<feature type="compositionally biased region" description="Polar residues" evidence="1">
    <location>
        <begin position="476"/>
        <end position="487"/>
    </location>
</feature>
<feature type="compositionally biased region" description="Polar residues" evidence="1">
    <location>
        <begin position="707"/>
        <end position="721"/>
    </location>
</feature>
<evidence type="ECO:0000256" key="1">
    <source>
        <dbReference type="SAM" id="MobiDB-lite"/>
    </source>
</evidence>
<accession>A0A1E1LMM5</accession>
<dbReference type="PANTHER" id="PTHR35140:SF1">
    <property type="entry name" value="MITOTIC CHECK POINT PROTEIN BFA1"/>
    <property type="match status" value="1"/>
</dbReference>
<dbReference type="InterPro" id="IPR034586">
    <property type="entry name" value="Bfa1/Byr4"/>
</dbReference>
<proteinExistence type="predicted"/>
<sequence length="1016" mass="112367">MEQLTLKPRKALVEEPMECWDDDDLDIGGDDFTFRSASLATTATSHHRDSVSSRMSARSDFDSNHGDEEKYIQMAGDDEKSTFDAVASAARAGIPIPQNVPASALKGGTIKRLGGRKIKKIIQDDWDDGDLELPGEGGLTFKRQDASNFPDALRQVSGGSTQGSPVKALQPAPKFDLSPRPDIKPKAASANIMLERFRDEEDDDFFGDGGDTIKVSKSRQVPKLIPLITPPTPQKEDSHAEGDEDFDEDFKLPQDNEPLRLSTRRDIPKTPSSLHDDADEWGEGGSLGTRHGGKRDRNSNRSSSATALSPSVSSSLTMESEDEGLDGLIIPSGPLHFDDILKRRQQDRSPDHGSRDKQAAQRVEAKDDFLTGLEIGDGDVFDSSKLTLNRNIKMKSTRLTSPTRPKTAVSLIFGNQQREKEKPAPITTTSRLPRPLGGHERHPSSLEPVSESGGPILRSSRRSQSRMGGHSSHSSVTSIATPTTPVSVHSLAPSTPRRRDLGSKPSITALRNEPTTTNAQLLKLKRSMPTMRSFPQSPAKPMRSHYERPPSRTDGNRTNTRPKTPVERDRSGAESSMSHARKNPLPFLPAGTSSAQSHHVTIKTSRHFRRHDSESSNTSIELRPSSRAVSRATMRSPSPRRPRGADVLARGAAPKHTLTKPIRRKHFGDGFELDGFDDLPTSKDTEQRFVKEPIGRGPPKLSHLRNKVSQDASLSRTTTPAPLTPYSPARTRDDLPRFARDTNASRMAREHVIAQRAPSAQGAPLAALTNQWKAKVSATTGLSNVHAQSVKPKKIRGPPQKPQLIKPLGNLNNPKSIKGMYYNPYTYRWEGNENDLTSFDPPASSPSTASIPSHMFREKENQVYREKENTTPRPALIQNITSSQNVQVVGGMVFDPQRMCWLKMPSQQANSKSDAGDTMDGFDAFDEEEDVFKDVPDLEDNATKESDEVSGRKSDGASTLKDDWLVGEEFDVGPEFVKRQREEEDRWRRKCEKWVGANLDRGGDDWKWSIRDVVNE</sequence>
<feature type="region of interest" description="Disordered" evidence="1">
    <location>
        <begin position="155"/>
        <end position="186"/>
    </location>
</feature>
<dbReference type="GO" id="GO:1990334">
    <property type="term" value="C:Bfa1-Bub2 complex"/>
    <property type="evidence" value="ECO:0007669"/>
    <property type="project" value="InterPro"/>
</dbReference>
<dbReference type="AlphaFoldDB" id="A0A1E1LMM5"/>
<dbReference type="OrthoDB" id="19159at2759"/>
<dbReference type="EMBL" id="FJUX01000146">
    <property type="protein sequence ID" value="CZT11724.1"/>
    <property type="molecule type" value="Genomic_DNA"/>
</dbReference>
<feature type="region of interest" description="Disordered" evidence="1">
    <location>
        <begin position="42"/>
        <end position="69"/>
    </location>
</feature>
<organism evidence="2 3">
    <name type="scientific">Rhynchosporium agropyri</name>
    <dbReference type="NCBI Taxonomy" id="914238"/>
    <lineage>
        <taxon>Eukaryota</taxon>
        <taxon>Fungi</taxon>
        <taxon>Dikarya</taxon>
        <taxon>Ascomycota</taxon>
        <taxon>Pezizomycotina</taxon>
        <taxon>Leotiomycetes</taxon>
        <taxon>Helotiales</taxon>
        <taxon>Ploettnerulaceae</taxon>
        <taxon>Rhynchosporium</taxon>
    </lineage>
</organism>
<feature type="region of interest" description="Disordered" evidence="1">
    <location>
        <begin position="397"/>
        <end position="734"/>
    </location>
</feature>
<dbReference type="GO" id="GO:0005096">
    <property type="term" value="F:GTPase activator activity"/>
    <property type="evidence" value="ECO:0007669"/>
    <property type="project" value="InterPro"/>
</dbReference>
<feature type="compositionally biased region" description="Basic and acidic residues" evidence="1">
    <location>
        <begin position="680"/>
        <end position="694"/>
    </location>
</feature>
<feature type="compositionally biased region" description="Basic and acidic residues" evidence="1">
    <location>
        <begin position="544"/>
        <end position="555"/>
    </location>
</feature>
<feature type="compositionally biased region" description="Basic residues" evidence="1">
    <location>
        <begin position="600"/>
        <end position="610"/>
    </location>
</feature>
<keyword evidence="3" id="KW-1185">Reference proteome</keyword>
<feature type="compositionally biased region" description="Basic and acidic residues" evidence="1">
    <location>
        <begin position="46"/>
        <end position="69"/>
    </location>
</feature>
<dbReference type="GO" id="GO:0044732">
    <property type="term" value="C:mitotic spindle pole body"/>
    <property type="evidence" value="ECO:0007669"/>
    <property type="project" value="TreeGrafter"/>
</dbReference>
<protein>
    <submittedName>
        <fullName evidence="2">Related to cytokinesis inhibitor byr4</fullName>
    </submittedName>
</protein>
<dbReference type="Proteomes" id="UP000178912">
    <property type="component" value="Unassembled WGS sequence"/>
</dbReference>
<feature type="compositionally biased region" description="Basic and acidic residues" evidence="1">
    <location>
        <begin position="932"/>
        <end position="960"/>
    </location>
</feature>
<feature type="compositionally biased region" description="Low complexity" evidence="1">
    <location>
        <begin position="465"/>
        <end position="475"/>
    </location>
</feature>
<evidence type="ECO:0000313" key="2">
    <source>
        <dbReference type="EMBL" id="CZT11724.1"/>
    </source>
</evidence>
<feature type="region of interest" description="Disordered" evidence="1">
    <location>
        <begin position="198"/>
        <end position="331"/>
    </location>
</feature>
<evidence type="ECO:0000313" key="3">
    <source>
        <dbReference type="Proteomes" id="UP000178912"/>
    </source>
</evidence>
<dbReference type="PANTHER" id="PTHR35140">
    <property type="entry name" value="MITOTIC CHECK POINT PROTEIN BFA1"/>
    <property type="match status" value="1"/>
</dbReference>
<dbReference type="GO" id="GO:0031578">
    <property type="term" value="P:mitotic spindle orientation checkpoint signaling"/>
    <property type="evidence" value="ECO:0007669"/>
    <property type="project" value="TreeGrafter"/>
</dbReference>
<reference evidence="3" key="1">
    <citation type="submission" date="2016-03" db="EMBL/GenBank/DDBJ databases">
        <authorList>
            <person name="Guldener U."/>
        </authorList>
    </citation>
    <scope>NUCLEOTIDE SEQUENCE [LARGE SCALE GENOMIC DNA]</scope>
    <source>
        <strain evidence="3">04CH-RAC-A.6.1</strain>
    </source>
</reference>
<feature type="compositionally biased region" description="Basic residues" evidence="1">
    <location>
        <begin position="657"/>
        <end position="666"/>
    </location>
</feature>
<feature type="region of interest" description="Disordered" evidence="1">
    <location>
        <begin position="931"/>
        <end position="960"/>
    </location>
</feature>
<name>A0A1E1LMM5_9HELO</name>
<feature type="region of interest" description="Disordered" evidence="1">
    <location>
        <begin position="783"/>
        <end position="810"/>
    </location>
</feature>